<name>A0A418M8U4_9BACT</name>
<feature type="transmembrane region" description="Helical" evidence="1">
    <location>
        <begin position="364"/>
        <end position="382"/>
    </location>
</feature>
<feature type="transmembrane region" description="Helical" evidence="1">
    <location>
        <begin position="51"/>
        <end position="77"/>
    </location>
</feature>
<dbReference type="EMBL" id="QXED01000004">
    <property type="protein sequence ID" value="RIV22509.1"/>
    <property type="molecule type" value="Genomic_DNA"/>
</dbReference>
<feature type="transmembrane region" description="Helical" evidence="1">
    <location>
        <begin position="148"/>
        <end position="171"/>
    </location>
</feature>
<dbReference type="Pfam" id="PF01433">
    <property type="entry name" value="Peptidase_M1"/>
    <property type="match status" value="1"/>
</dbReference>
<keyword evidence="1" id="KW-1133">Transmembrane helix</keyword>
<dbReference type="AlphaFoldDB" id="A0A418M8U4"/>
<dbReference type="InterPro" id="IPR014782">
    <property type="entry name" value="Peptidase_M1_dom"/>
</dbReference>
<feature type="transmembrane region" description="Helical" evidence="1">
    <location>
        <begin position="477"/>
        <end position="494"/>
    </location>
</feature>
<feature type="transmembrane region" description="Helical" evidence="1">
    <location>
        <begin position="103"/>
        <end position="128"/>
    </location>
</feature>
<feature type="transmembrane region" description="Helical" evidence="1">
    <location>
        <begin position="246"/>
        <end position="265"/>
    </location>
</feature>
<feature type="domain" description="Peptidase M1 membrane alanine aminopeptidase" evidence="2">
    <location>
        <begin position="896"/>
        <end position="1062"/>
    </location>
</feature>
<protein>
    <submittedName>
        <fullName evidence="3">Peptidase M1</fullName>
    </submittedName>
</protein>
<evidence type="ECO:0000259" key="2">
    <source>
        <dbReference type="Pfam" id="PF01433"/>
    </source>
</evidence>
<dbReference type="Gene3D" id="1.10.390.10">
    <property type="entry name" value="Neutral Protease Domain 2"/>
    <property type="match status" value="1"/>
</dbReference>
<feature type="transmembrane region" description="Helical" evidence="1">
    <location>
        <begin position="178"/>
        <end position="198"/>
    </location>
</feature>
<dbReference type="GO" id="GO:0008237">
    <property type="term" value="F:metallopeptidase activity"/>
    <property type="evidence" value="ECO:0007669"/>
    <property type="project" value="InterPro"/>
</dbReference>
<proteinExistence type="predicted"/>
<organism evidence="3 4">
    <name type="scientific">Fibrisoma montanum</name>
    <dbReference type="NCBI Taxonomy" id="2305895"/>
    <lineage>
        <taxon>Bacteria</taxon>
        <taxon>Pseudomonadati</taxon>
        <taxon>Bacteroidota</taxon>
        <taxon>Cytophagia</taxon>
        <taxon>Cytophagales</taxon>
        <taxon>Spirosomataceae</taxon>
        <taxon>Fibrisoma</taxon>
    </lineage>
</organism>
<feature type="transmembrane region" description="Helical" evidence="1">
    <location>
        <begin position="567"/>
        <end position="588"/>
    </location>
</feature>
<feature type="transmembrane region" description="Helical" evidence="1">
    <location>
        <begin position="323"/>
        <end position="344"/>
    </location>
</feature>
<feature type="transmembrane region" description="Helical" evidence="1">
    <location>
        <begin position="409"/>
        <end position="433"/>
    </location>
</feature>
<dbReference type="OrthoDB" id="100605at2"/>
<accession>A0A418M8U4</accession>
<dbReference type="RefSeq" id="WP_119668694.1">
    <property type="nucleotide sequence ID" value="NZ_QXED01000004.1"/>
</dbReference>
<dbReference type="Proteomes" id="UP000283523">
    <property type="component" value="Unassembled WGS sequence"/>
</dbReference>
<keyword evidence="1" id="KW-0472">Membrane</keyword>
<comment type="caution">
    <text evidence="3">The sequence shown here is derived from an EMBL/GenBank/DDBJ whole genome shotgun (WGS) entry which is preliminary data.</text>
</comment>
<sequence>MFLEIFKFELKYRFRRPATYGYFLLLFLLMALVTVYGNGPASEKTNVNSPYAIVNFLSVIAIFGTLLGSAIMGVPVYRDIEHNTKTYFFSYPISEKGYLMGRYLGSFITLLFVMSGACVGIAVGSALGPVAGLSDNPDRYGPFVLWHYLQPFLTIVVPTLFYLGSIFFGLVALTRNVFVTYVGSIILFIGYLVASALVQDIEQRELASLLDPFANRTVVEATRYWTPPEQNTLTVPLTGTLLWNRLLWSGLGLLVLLFTLFRFDFQRFLAVKLGKKSKEDMVPKASRPLSELPVAQKVYSTGAYLRHMVSLSRVEFMNIVKDPYFLAILLCGFLFLFFDGWFGFPTFGTPSLPLTYYMLEVKDFNYIIFVYIILIFYTGEAVHRDKAVRYDSIADALPVPNWLSYGSKFIALLGVCLLLVNLVWISGVVNQTLKGYFNYEFGMYFADLYGIELWEYVQLAMLTFFIHILVNNKFTGHIVSIAVWMVLFGVRNFAEKDYNLLFYSYTPGYRISDLNGFGHFWHPLTSFNLYWLLLGGVLLVFGNLLWNRGAESSLKTRLKLARQRFNTPAAMILTILTVGWLGMGAYIYRNVSVLNTYRTPEESRKRQAEYEKTYKKYERIWQPKVTDVKVDVDLFPTERYVEAQGTFTMVNKSPRPIDSLHLNVGSSVAHFKLKSITIDGATPKLVHNDTVFRYYIYQLPKTLQPGDTVRMVMSTRAENQGFENAGFSREIVYNGSFLNDGDLFPKFGYSGQGELDSDKYRKKYGLPTKDYSAPKQTDAFGLSNLLFNDDADLITFEGTVSTEPDQIAILPGYLQKEWVKNGPDGRPRKYYAYKQEGFMDYFFNVSSARYAVKKETYKAPDGQTVNIEIFHHPTHSRNIDRYSQSVKDAVAYNGKNFRPYQYKQIRILEFPRYAGFAQSFPNTVPYTESFGWVADFSNPDKTDYAYYVTAHEVAHQWWGHQVCPSFTRGANQISESMAEYASLMVLKHKYGEDVMQSRLKYCLDRYLSGRASEDKFEETLIENDTRAYVWYDKGSLVLYALQDMMGEDRLNKAFSDFANKNAFLQKPPFPTSGKWYGAIKAAVPDSLQYYVEDAFEKITLYENRIRKAEATKLKGDEYRVKLTVEAKKLYYDKKGNESGKGKGRDLIEIGIFTADTKNKNGQTRKVPVYLQKHWLTPGEHTLEFTVKGQPLKAGIDPYNKLIDRVSDDNVMKVDVL</sequence>
<evidence type="ECO:0000313" key="3">
    <source>
        <dbReference type="EMBL" id="RIV22509.1"/>
    </source>
</evidence>
<feature type="transmembrane region" description="Helical" evidence="1">
    <location>
        <begin position="529"/>
        <end position="546"/>
    </location>
</feature>
<evidence type="ECO:0000256" key="1">
    <source>
        <dbReference type="SAM" id="Phobius"/>
    </source>
</evidence>
<gene>
    <name evidence="3" type="ORF">DYU11_15955</name>
</gene>
<dbReference type="InterPro" id="IPR027268">
    <property type="entry name" value="Peptidase_M4/M1_CTD_sf"/>
</dbReference>
<keyword evidence="1" id="KW-0812">Transmembrane</keyword>
<dbReference type="SUPFAM" id="SSF55486">
    <property type="entry name" value="Metalloproteases ('zincins'), catalytic domain"/>
    <property type="match status" value="1"/>
</dbReference>
<keyword evidence="4" id="KW-1185">Reference proteome</keyword>
<feature type="transmembrane region" description="Helical" evidence="1">
    <location>
        <begin position="453"/>
        <end position="470"/>
    </location>
</feature>
<dbReference type="GO" id="GO:0008270">
    <property type="term" value="F:zinc ion binding"/>
    <property type="evidence" value="ECO:0007669"/>
    <property type="project" value="InterPro"/>
</dbReference>
<evidence type="ECO:0000313" key="4">
    <source>
        <dbReference type="Proteomes" id="UP000283523"/>
    </source>
</evidence>
<reference evidence="3 4" key="1">
    <citation type="submission" date="2018-08" db="EMBL/GenBank/DDBJ databases">
        <title>Fibrisoma montanum sp. nov., isolated from Danxia mountain soil.</title>
        <authorList>
            <person name="Huang Y."/>
        </authorList>
    </citation>
    <scope>NUCLEOTIDE SEQUENCE [LARGE SCALE GENOMIC DNA]</scope>
    <source>
        <strain evidence="3 4">HYT19</strain>
    </source>
</reference>
<feature type="transmembrane region" description="Helical" evidence="1">
    <location>
        <begin position="20"/>
        <end position="39"/>
    </location>
</feature>